<protein>
    <submittedName>
        <fullName evidence="1">Uncharacterized protein</fullName>
    </submittedName>
</protein>
<dbReference type="RefSeq" id="WP_344691207.1">
    <property type="nucleotide sequence ID" value="NZ_BAAAVV010000019.1"/>
</dbReference>
<gene>
    <name evidence="1" type="ORF">GCM10010531_42950</name>
</gene>
<sequence>MSRPTRCATADAAPDTWRRLVAYFLQAFAAEAAGPLPDPPTLQQMLRAQLRIQRSALR</sequence>
<comment type="caution">
    <text evidence="1">The sequence shown here is derived from an EMBL/GenBank/DDBJ whole genome shotgun (WGS) entry which is preliminary data.</text>
</comment>
<evidence type="ECO:0000313" key="1">
    <source>
        <dbReference type="EMBL" id="GAA3184151.1"/>
    </source>
</evidence>
<dbReference type="Proteomes" id="UP001499924">
    <property type="component" value="Unassembled WGS sequence"/>
</dbReference>
<name>A0ABP6PN28_9ACTN</name>
<reference evidence="2" key="1">
    <citation type="journal article" date="2019" name="Int. J. Syst. Evol. Microbiol.">
        <title>The Global Catalogue of Microorganisms (GCM) 10K type strain sequencing project: providing services to taxonomists for standard genome sequencing and annotation.</title>
        <authorList>
            <consortium name="The Broad Institute Genomics Platform"/>
            <consortium name="The Broad Institute Genome Sequencing Center for Infectious Disease"/>
            <person name="Wu L."/>
            <person name="Ma J."/>
        </authorList>
    </citation>
    <scope>NUCLEOTIDE SEQUENCE [LARGE SCALE GENOMIC DNA]</scope>
    <source>
        <strain evidence="2">JCM 15614</strain>
    </source>
</reference>
<evidence type="ECO:0000313" key="2">
    <source>
        <dbReference type="Proteomes" id="UP001499924"/>
    </source>
</evidence>
<dbReference type="EMBL" id="BAAAVV010000019">
    <property type="protein sequence ID" value="GAA3184151.1"/>
    <property type="molecule type" value="Genomic_DNA"/>
</dbReference>
<organism evidence="1 2">
    <name type="scientific">Blastococcus jejuensis</name>
    <dbReference type="NCBI Taxonomy" id="351224"/>
    <lineage>
        <taxon>Bacteria</taxon>
        <taxon>Bacillati</taxon>
        <taxon>Actinomycetota</taxon>
        <taxon>Actinomycetes</taxon>
        <taxon>Geodermatophilales</taxon>
        <taxon>Geodermatophilaceae</taxon>
        <taxon>Blastococcus</taxon>
    </lineage>
</organism>
<keyword evidence="2" id="KW-1185">Reference proteome</keyword>
<proteinExistence type="predicted"/>
<accession>A0ABP6PN28</accession>